<feature type="domain" description="PH" evidence="2">
    <location>
        <begin position="41"/>
        <end position="176"/>
    </location>
</feature>
<dbReference type="EMBL" id="BMIA01000005">
    <property type="protein sequence ID" value="GGH52195.1"/>
    <property type="molecule type" value="Genomic_DNA"/>
</dbReference>
<dbReference type="InterPro" id="IPR058916">
    <property type="entry name" value="PH_40"/>
</dbReference>
<keyword evidence="1" id="KW-0812">Transmembrane</keyword>
<feature type="transmembrane region" description="Helical" evidence="1">
    <location>
        <begin position="84"/>
        <end position="106"/>
    </location>
</feature>
<accession>A0ABQ1Z9Z7</accession>
<proteinExistence type="predicted"/>
<keyword evidence="1" id="KW-0472">Membrane</keyword>
<feature type="transmembrane region" description="Helical" evidence="1">
    <location>
        <begin position="43"/>
        <end position="72"/>
    </location>
</feature>
<feature type="transmembrane region" description="Helical" evidence="1">
    <location>
        <begin position="6"/>
        <end position="22"/>
    </location>
</feature>
<evidence type="ECO:0000259" key="2">
    <source>
        <dbReference type="Pfam" id="PF26566"/>
    </source>
</evidence>
<evidence type="ECO:0000256" key="1">
    <source>
        <dbReference type="SAM" id="Phobius"/>
    </source>
</evidence>
<reference evidence="4" key="1">
    <citation type="journal article" date="2019" name="Int. J. Syst. Evol. Microbiol.">
        <title>The Global Catalogue of Microorganisms (GCM) 10K type strain sequencing project: providing services to taxonomists for standard genome sequencing and annotation.</title>
        <authorList>
            <consortium name="The Broad Institute Genomics Platform"/>
            <consortium name="The Broad Institute Genome Sequencing Center for Infectious Disease"/>
            <person name="Wu L."/>
            <person name="Ma J."/>
        </authorList>
    </citation>
    <scope>NUCLEOTIDE SEQUENCE [LARGE SCALE GENOMIC DNA]</scope>
    <source>
        <strain evidence="4">CGMCC 1.15288</strain>
    </source>
</reference>
<evidence type="ECO:0000313" key="4">
    <source>
        <dbReference type="Proteomes" id="UP000600214"/>
    </source>
</evidence>
<name>A0ABQ1Z9Z7_9BACT</name>
<protein>
    <recommendedName>
        <fullName evidence="2">PH domain-containing protein</fullName>
    </recommendedName>
</protein>
<sequence>METLIIFLGVFVPVGWGIWRLVRHTRDTIGTNSPVKVKRNYQIDAWAYFLTFDNAFLCLVLIAGSFFLVAAFTIPMAPDTGYPFVGRLLLFSLSCIMIGLSLYVLLIDANHWKYAEGVIIETFPEEHELELTFGDSRLRLKEGDITRVLITSNEGAKMPITYTTYYLANGDYFILPYKMPGAWVIQEYFKKIPTEFKRKRFPFIP</sequence>
<organism evidence="3 4">
    <name type="scientific">Dyadobacter endophyticus</name>
    <dbReference type="NCBI Taxonomy" id="1749036"/>
    <lineage>
        <taxon>Bacteria</taxon>
        <taxon>Pseudomonadati</taxon>
        <taxon>Bacteroidota</taxon>
        <taxon>Cytophagia</taxon>
        <taxon>Cytophagales</taxon>
        <taxon>Spirosomataceae</taxon>
        <taxon>Dyadobacter</taxon>
    </lineage>
</organism>
<dbReference type="Pfam" id="PF26566">
    <property type="entry name" value="PH_40"/>
    <property type="match status" value="1"/>
</dbReference>
<evidence type="ECO:0000313" key="3">
    <source>
        <dbReference type="EMBL" id="GGH52195.1"/>
    </source>
</evidence>
<keyword evidence="4" id="KW-1185">Reference proteome</keyword>
<dbReference type="Proteomes" id="UP000600214">
    <property type="component" value="Unassembled WGS sequence"/>
</dbReference>
<comment type="caution">
    <text evidence="3">The sequence shown here is derived from an EMBL/GenBank/DDBJ whole genome shotgun (WGS) entry which is preliminary data.</text>
</comment>
<dbReference type="RefSeq" id="WP_188938649.1">
    <property type="nucleotide sequence ID" value="NZ_BMIA01000005.1"/>
</dbReference>
<keyword evidence="1" id="KW-1133">Transmembrane helix</keyword>
<gene>
    <name evidence="3" type="ORF">GCM10007423_56360</name>
</gene>